<dbReference type="OrthoDB" id="1743559at2759"/>
<protein>
    <submittedName>
        <fullName evidence="1">Uncharacterized protein</fullName>
    </submittedName>
</protein>
<accession>A0A8K0MJF5</accession>
<evidence type="ECO:0000313" key="2">
    <source>
        <dbReference type="Proteomes" id="UP000796880"/>
    </source>
</evidence>
<name>A0A8K0MJF5_9ROSA</name>
<dbReference type="EMBL" id="VOIH02000004">
    <property type="protein sequence ID" value="KAF3447923.1"/>
    <property type="molecule type" value="Genomic_DNA"/>
</dbReference>
<keyword evidence="2" id="KW-1185">Reference proteome</keyword>
<evidence type="ECO:0000313" key="1">
    <source>
        <dbReference type="EMBL" id="KAF3447923.1"/>
    </source>
</evidence>
<gene>
    <name evidence="1" type="ORF">FNV43_RR08630</name>
</gene>
<dbReference type="Proteomes" id="UP000796880">
    <property type="component" value="Unassembled WGS sequence"/>
</dbReference>
<proteinExistence type="predicted"/>
<dbReference type="AlphaFoldDB" id="A0A8K0MJF5"/>
<organism evidence="1 2">
    <name type="scientific">Rhamnella rubrinervis</name>
    <dbReference type="NCBI Taxonomy" id="2594499"/>
    <lineage>
        <taxon>Eukaryota</taxon>
        <taxon>Viridiplantae</taxon>
        <taxon>Streptophyta</taxon>
        <taxon>Embryophyta</taxon>
        <taxon>Tracheophyta</taxon>
        <taxon>Spermatophyta</taxon>
        <taxon>Magnoliopsida</taxon>
        <taxon>eudicotyledons</taxon>
        <taxon>Gunneridae</taxon>
        <taxon>Pentapetalae</taxon>
        <taxon>rosids</taxon>
        <taxon>fabids</taxon>
        <taxon>Rosales</taxon>
        <taxon>Rhamnaceae</taxon>
        <taxon>rhamnoid group</taxon>
        <taxon>Rhamneae</taxon>
        <taxon>Rhamnella</taxon>
    </lineage>
</organism>
<sequence length="249" mass="28372">MDGIHLILKEWSVDKALQDIDFLTTTFFIQVHGLPPKLLHQGVALKIGQQFGGLHDKSVNWRSVVDHRFLSQQGRPTVEGETINVNLVVEKARENQCDIANLRTLARRGAEPIASIEIHRRRQFRELDLHGMEDDLAIWLNIGSDRVHEAVGLGRPKAIITLRHDGLYVDLIEFGPGEEARSKGLKRSDIPRIEEVALKLQSSSISPIGFMHGKDTSRDRPSYFTRSSRRRQWRLRRKVAALKDETPVL</sequence>
<comment type="caution">
    <text evidence="1">The sequence shown here is derived from an EMBL/GenBank/DDBJ whole genome shotgun (WGS) entry which is preliminary data.</text>
</comment>
<reference evidence="1" key="1">
    <citation type="submission" date="2020-03" db="EMBL/GenBank/DDBJ databases">
        <title>A high-quality chromosome-level genome assembly of a woody plant with both climbing and erect habits, Rhamnella rubrinervis.</title>
        <authorList>
            <person name="Lu Z."/>
            <person name="Yang Y."/>
            <person name="Zhu X."/>
            <person name="Sun Y."/>
        </authorList>
    </citation>
    <scope>NUCLEOTIDE SEQUENCE</scope>
    <source>
        <strain evidence="1">BYM</strain>
        <tissue evidence="1">Leaf</tissue>
    </source>
</reference>